<evidence type="ECO:0000313" key="2">
    <source>
        <dbReference type="Proteomes" id="UP000093343"/>
    </source>
</evidence>
<name>A0ABX2XUE7_9FLAO</name>
<accession>A0ABX2XUE7</accession>
<evidence type="ECO:0000313" key="1">
    <source>
        <dbReference type="EMBL" id="OCB78201.1"/>
    </source>
</evidence>
<organism evidence="1 2">
    <name type="scientific">Flavobacterium piscis</name>
    <dbReference type="NCBI Taxonomy" id="1114874"/>
    <lineage>
        <taxon>Bacteria</taxon>
        <taxon>Pseudomonadati</taxon>
        <taxon>Bacteroidota</taxon>
        <taxon>Flavobacteriia</taxon>
        <taxon>Flavobacteriales</taxon>
        <taxon>Flavobacteriaceae</taxon>
        <taxon>Flavobacterium</taxon>
    </lineage>
</organism>
<comment type="caution">
    <text evidence="1">The sequence shown here is derived from an EMBL/GenBank/DDBJ whole genome shotgun (WGS) entry which is preliminary data.</text>
</comment>
<gene>
    <name evidence="1" type="ORF">FLP_00400</name>
</gene>
<protein>
    <submittedName>
        <fullName evidence="1">Uncharacterized protein</fullName>
    </submittedName>
</protein>
<dbReference type="Proteomes" id="UP000093343">
    <property type="component" value="Unassembled WGS sequence"/>
</dbReference>
<sequence length="312" mass="36041">MRKFILFIYCITIPVLSYSQVQKYTPKVKFAIETYAFLKGQSTALEMVSLQFPKLRPDLTAIAKKTVLFERAQRNIEDFLKDELSDADFNIIENRINFLLKEQFRNPIEKEKYAQDFLDKVKERALFLGDTLVAKGIISFAYQDAPHQEITDGHVATYTTKGNPKAEQETLKIPVPKSWLAEEAEMPETVQQFTSHFGNGNEKILLVIYDLPEENFVLNAKSITEMIPPQTKLIRTETLKIDEKPAIMVEVEETVNQDKTKIRMLQFMFTQKQKLYCLQGSIGPFDIKKNLQPEIKKYEPLFRLIAAGTQID</sequence>
<dbReference type="EMBL" id="LVEN01000001">
    <property type="protein sequence ID" value="OCB78201.1"/>
    <property type="molecule type" value="Genomic_DNA"/>
</dbReference>
<reference evidence="2" key="1">
    <citation type="submission" date="2016-03" db="EMBL/GenBank/DDBJ databases">
        <title>Draft genome sequence of Paenibacillus glacialis DSM 22343.</title>
        <authorList>
            <person name="Shin S.-K."/>
            <person name="Yi H."/>
        </authorList>
    </citation>
    <scope>NUCLEOTIDE SEQUENCE [LARGE SCALE GENOMIC DNA]</scope>
    <source>
        <strain evidence="2">CCUG 60099</strain>
    </source>
</reference>
<proteinExistence type="predicted"/>
<dbReference type="RefSeq" id="WP_065447526.1">
    <property type="nucleotide sequence ID" value="NZ_LVEN01000001.1"/>
</dbReference>
<keyword evidence="2" id="KW-1185">Reference proteome</keyword>